<dbReference type="RefSeq" id="WP_323574850.1">
    <property type="nucleotide sequence ID" value="NZ_JAYGJQ010000001.1"/>
</dbReference>
<dbReference type="EMBL" id="JAYGJQ010000001">
    <property type="protein sequence ID" value="MEA9355347.1"/>
    <property type="molecule type" value="Genomic_DNA"/>
</dbReference>
<accession>A0ABU5VR09</accession>
<proteinExistence type="predicted"/>
<name>A0ABU5VR09_9BACT</name>
<dbReference type="Pfam" id="PF12294">
    <property type="entry name" value="DUF3626"/>
    <property type="match status" value="1"/>
</dbReference>
<evidence type="ECO:0000313" key="2">
    <source>
        <dbReference type="Proteomes" id="UP001302274"/>
    </source>
</evidence>
<dbReference type="Proteomes" id="UP001302274">
    <property type="component" value="Unassembled WGS sequence"/>
</dbReference>
<evidence type="ECO:0000313" key="1">
    <source>
        <dbReference type="EMBL" id="MEA9355347.1"/>
    </source>
</evidence>
<comment type="caution">
    <text evidence="1">The sequence shown here is derived from an EMBL/GenBank/DDBJ whole genome shotgun (WGS) entry which is preliminary data.</text>
</comment>
<protein>
    <submittedName>
        <fullName evidence="1">DUF3626 domain-containing protein</fullName>
    </submittedName>
</protein>
<keyword evidence="2" id="KW-1185">Reference proteome</keyword>
<organism evidence="1 2">
    <name type="scientific">Bacteriovorax antarcticus</name>
    <dbReference type="NCBI Taxonomy" id="3088717"/>
    <lineage>
        <taxon>Bacteria</taxon>
        <taxon>Pseudomonadati</taxon>
        <taxon>Bdellovibrionota</taxon>
        <taxon>Bacteriovoracia</taxon>
        <taxon>Bacteriovoracales</taxon>
        <taxon>Bacteriovoracaceae</taxon>
        <taxon>Bacteriovorax</taxon>
    </lineage>
</organism>
<dbReference type="InterPro" id="IPR022074">
    <property type="entry name" value="DUF3626"/>
</dbReference>
<reference evidence="1 2" key="1">
    <citation type="submission" date="2023-11" db="EMBL/GenBank/DDBJ databases">
        <title>A Novel Polar Bacteriovorax (B. antarcticus) Isolated from the Biocrust in Antarctica.</title>
        <authorList>
            <person name="Mun W."/>
            <person name="Choi S.Y."/>
            <person name="Mitchell R.J."/>
        </authorList>
    </citation>
    <scope>NUCLEOTIDE SEQUENCE [LARGE SCALE GENOMIC DNA]</scope>
    <source>
        <strain evidence="1 2">PP10</strain>
    </source>
</reference>
<sequence>MSLAPSQLAAIDYVQKYAQSRRSEAQETITHLLRMSNITSEVYEQAVLKLKRNAKVAVHFHPDRLDSQMKSVAEALHTQGIYKGQFETLLSSGSVSAHPGGARDNWENRLYNGAYNLEGSENHHRPKYGALNVMCHQDGPAPRFGSCYFVLKSEVSSRCTFTYLDSHQDPKEKGTLAEFDDILAAFLTEAFTRDYALGEKDLTIPKLIKHLSSMDKTHDFSSKRIARNLNHYIEAQIHGNISLADDVEELVADPAFKGTETGNFLEAICKDYKIKILWHQGYALDLNEVPLDFRGPTMPSLAKRVATTSYLDTQMIGVAAASLKQDPAAWSDRGTYSEVLQELKLLWHVLVTFGKPLSTFKS</sequence>
<gene>
    <name evidence="1" type="ORF">SHI21_04005</name>
</gene>